<proteinExistence type="predicted"/>
<evidence type="ECO:0000313" key="2">
    <source>
        <dbReference type="Proteomes" id="UP000002072"/>
    </source>
</evidence>
<evidence type="ECO:0000313" key="1">
    <source>
        <dbReference type="EMBL" id="ACZ01329.1"/>
    </source>
</evidence>
<keyword evidence="2" id="KW-1185">Reference proteome</keyword>
<dbReference type="KEGG" id="smf:Smon_0862"/>
<protein>
    <submittedName>
        <fullName evidence="1">Uncharacterized protein</fullName>
    </submittedName>
</protein>
<dbReference type="HOGENOM" id="CLU_3258563_0_0_0"/>
<gene>
    <name evidence="1" type="ordered locus">Smon_0862</name>
</gene>
<organism evidence="1 2">
    <name type="scientific">Streptobacillus moniliformis (strain ATCC 14647 / DSM 12112 / NCTC 10651 / 9901)</name>
    <dbReference type="NCBI Taxonomy" id="519441"/>
    <lineage>
        <taxon>Bacteria</taxon>
        <taxon>Fusobacteriati</taxon>
        <taxon>Fusobacteriota</taxon>
        <taxon>Fusobacteriia</taxon>
        <taxon>Fusobacteriales</taxon>
        <taxon>Leptotrichiaceae</taxon>
        <taxon>Streptobacillus</taxon>
    </lineage>
</organism>
<dbReference type="AlphaFoldDB" id="D1AYF3"/>
<reference evidence="1 2" key="1">
    <citation type="journal article" date="2009" name="Stand. Genomic Sci.">
        <title>Complete genome sequence of Streptobacillus moniliformis type strain (9901T).</title>
        <authorList>
            <person name="Nolan M."/>
            <person name="Gronow S."/>
            <person name="Lapidus A."/>
            <person name="Ivanova N."/>
            <person name="Copeland A."/>
            <person name="Lucas S."/>
            <person name="Del Rio T.G."/>
            <person name="Chen F."/>
            <person name="Tice H."/>
            <person name="Pitluck S."/>
            <person name="Cheng J.F."/>
            <person name="Sims D."/>
            <person name="Meincke L."/>
            <person name="Bruce D."/>
            <person name="Goodwin L."/>
            <person name="Brettin T."/>
            <person name="Han C."/>
            <person name="Detter J.C."/>
            <person name="Ovchinikova G."/>
            <person name="Pati A."/>
            <person name="Mavromatis K."/>
            <person name="Mikhailova N."/>
            <person name="Chen A."/>
            <person name="Palaniappan K."/>
            <person name="Land M."/>
            <person name="Hauser L."/>
            <person name="Chang Y.J."/>
            <person name="Jeffries C.D."/>
            <person name="Rohde M."/>
            <person name="Sproer C."/>
            <person name="Goker M."/>
            <person name="Bristow J."/>
            <person name="Eisen J.A."/>
            <person name="Markowitz V."/>
            <person name="Hugenholtz P."/>
            <person name="Kyrpides N.C."/>
            <person name="Klenk H.P."/>
            <person name="Chain P."/>
        </authorList>
    </citation>
    <scope>NUCLEOTIDE SEQUENCE [LARGE SCALE GENOMIC DNA]</scope>
    <source>
        <strain evidence="2">ATCC 14647 / DSM 12112 / NCTC 10651 / 9901</strain>
    </source>
</reference>
<name>D1AYF3_STRM9</name>
<dbReference type="EMBL" id="CP001779">
    <property type="protein sequence ID" value="ACZ01329.1"/>
    <property type="molecule type" value="Genomic_DNA"/>
</dbReference>
<sequence length="42" mass="5011">MNMDYFYMSDVEYFDFIVVPRALVVNEHFANLSVEAKILYCI</sequence>
<accession>D1AYF3</accession>
<dbReference type="Proteomes" id="UP000002072">
    <property type="component" value="Chromosome"/>
</dbReference>